<dbReference type="Pfam" id="PF11751">
    <property type="entry name" value="PorP_SprF"/>
    <property type="match status" value="1"/>
</dbReference>
<proteinExistence type="predicted"/>
<evidence type="ECO:0000313" key="3">
    <source>
        <dbReference type="Proteomes" id="UP001165488"/>
    </source>
</evidence>
<dbReference type="EMBL" id="JAKZGS010000001">
    <property type="protein sequence ID" value="MCH7396483.1"/>
    <property type="molecule type" value="Genomic_DNA"/>
</dbReference>
<sequence length="323" mass="36260">MTKLKLHIALIFTILCFGFNTQAQQIPQFSQYMFNPVFINPAYAGYKEQLYVQSYYRTQWAGIEGSPKTLAIAADGFLENNQLGVGFHAMNDQLGANRTNSFYGNVAYHLQLSEIQFLSFGVGLGFVNSFLDGSLLDGIDQDDPGVPMGGENISYPELKTGVFYYDETVFFGLGVDNLSSLFFEPDQGDVLLNNAVQANLYTGFWFDLSNEVSTKNTLLILDDFKTPARVDISSSFLFYEQLWLGLTYRTAVDYAKRTNPENIRRGSAIVGMAQIWLTNGLRIGYAYDHQINGISVGAFSTHDISVGFLFPQRRPKSYSPKYF</sequence>
<name>A0ABS9UIP0_9BACT</name>
<feature type="chain" id="PRO_5046348779" evidence="1">
    <location>
        <begin position="24"/>
        <end position="323"/>
    </location>
</feature>
<organism evidence="2 3">
    <name type="scientific">Belliella calami</name>
    <dbReference type="NCBI Taxonomy" id="2923436"/>
    <lineage>
        <taxon>Bacteria</taxon>
        <taxon>Pseudomonadati</taxon>
        <taxon>Bacteroidota</taxon>
        <taxon>Cytophagia</taxon>
        <taxon>Cytophagales</taxon>
        <taxon>Cyclobacteriaceae</taxon>
        <taxon>Belliella</taxon>
    </lineage>
</organism>
<protein>
    <submittedName>
        <fullName evidence="2">Type IX secretion system membrane protein PorP/SprF</fullName>
    </submittedName>
</protein>
<dbReference type="NCBIfam" id="TIGR03519">
    <property type="entry name" value="T9SS_PorP_fam"/>
    <property type="match status" value="1"/>
</dbReference>
<accession>A0ABS9UIP0</accession>
<reference evidence="2" key="1">
    <citation type="submission" date="2022-03" db="EMBL/GenBank/DDBJ databases">
        <title>De novo assembled genomes of Belliella spp. (Cyclobacteriaceae) strains.</title>
        <authorList>
            <person name="Szabo A."/>
            <person name="Korponai K."/>
            <person name="Felfoldi T."/>
        </authorList>
    </citation>
    <scope>NUCLEOTIDE SEQUENCE</scope>
    <source>
        <strain evidence="2">DSM 107340</strain>
    </source>
</reference>
<keyword evidence="3" id="KW-1185">Reference proteome</keyword>
<gene>
    <name evidence="2" type="ORF">MM236_00725</name>
</gene>
<feature type="signal peptide" evidence="1">
    <location>
        <begin position="1"/>
        <end position="23"/>
    </location>
</feature>
<dbReference type="InterPro" id="IPR019861">
    <property type="entry name" value="PorP/SprF_Bacteroidetes"/>
</dbReference>
<dbReference type="Proteomes" id="UP001165488">
    <property type="component" value="Unassembled WGS sequence"/>
</dbReference>
<comment type="caution">
    <text evidence="2">The sequence shown here is derived from an EMBL/GenBank/DDBJ whole genome shotgun (WGS) entry which is preliminary data.</text>
</comment>
<dbReference type="RefSeq" id="WP_241273004.1">
    <property type="nucleotide sequence ID" value="NZ_JAKZGS010000001.1"/>
</dbReference>
<keyword evidence="1" id="KW-0732">Signal</keyword>
<evidence type="ECO:0000313" key="2">
    <source>
        <dbReference type="EMBL" id="MCH7396483.1"/>
    </source>
</evidence>
<evidence type="ECO:0000256" key="1">
    <source>
        <dbReference type="SAM" id="SignalP"/>
    </source>
</evidence>